<dbReference type="Proteomes" id="UP000257240">
    <property type="component" value="Unassembled WGS sequence"/>
</dbReference>
<evidence type="ECO:0000313" key="5">
    <source>
        <dbReference type="EMBL" id="HAA84346.1"/>
    </source>
</evidence>
<dbReference type="PANTHER" id="PTHR44688">
    <property type="entry name" value="DNA-BINDING TRANSCRIPTIONAL ACTIVATOR DEVR_DOSR"/>
    <property type="match status" value="1"/>
</dbReference>
<evidence type="ECO:0000256" key="3">
    <source>
        <dbReference type="ARBA" id="ARBA00023163"/>
    </source>
</evidence>
<evidence type="ECO:0000256" key="1">
    <source>
        <dbReference type="ARBA" id="ARBA00023015"/>
    </source>
</evidence>
<feature type="domain" description="HTH luxR-type" evidence="4">
    <location>
        <begin position="48"/>
        <end position="113"/>
    </location>
</feature>
<dbReference type="GO" id="GO:0003677">
    <property type="term" value="F:DNA binding"/>
    <property type="evidence" value="ECO:0007669"/>
    <property type="project" value="UniProtKB-KW"/>
</dbReference>
<gene>
    <name evidence="5" type="ORF">DCE01_06155</name>
</gene>
<sequence>MVQHKLSGIIALYTDLELFKKALKVIKKGEIWIDNKYLKQLVNNLENLKEKRLPLTPKEKEIISLVCKGLSNKQIADKLNISEQTVKAHLNRIFRKLNVQSRTQLVSIFLEINHF</sequence>
<dbReference type="PROSITE" id="PS00622">
    <property type="entry name" value="HTH_LUXR_1"/>
    <property type="match status" value="1"/>
</dbReference>
<evidence type="ECO:0000259" key="4">
    <source>
        <dbReference type="PROSITE" id="PS50043"/>
    </source>
</evidence>
<comment type="caution">
    <text evidence="5">The sequence shown here is derived from an EMBL/GenBank/DDBJ whole genome shotgun (WGS) entry which is preliminary data.</text>
</comment>
<dbReference type="PROSITE" id="PS50043">
    <property type="entry name" value="HTH_LUXR_2"/>
    <property type="match status" value="1"/>
</dbReference>
<evidence type="ECO:0000256" key="2">
    <source>
        <dbReference type="ARBA" id="ARBA00023125"/>
    </source>
</evidence>
<dbReference type="GO" id="GO:0006355">
    <property type="term" value="P:regulation of DNA-templated transcription"/>
    <property type="evidence" value="ECO:0007669"/>
    <property type="project" value="InterPro"/>
</dbReference>
<dbReference type="CDD" id="cd06170">
    <property type="entry name" value="LuxR_C_like"/>
    <property type="match status" value="1"/>
</dbReference>
<keyword evidence="1" id="KW-0805">Transcription regulation</keyword>
<dbReference type="Gene3D" id="3.40.50.2300">
    <property type="match status" value="1"/>
</dbReference>
<evidence type="ECO:0000313" key="6">
    <source>
        <dbReference type="Proteomes" id="UP000257240"/>
    </source>
</evidence>
<dbReference type="PRINTS" id="PR00038">
    <property type="entry name" value="HTHLUXR"/>
</dbReference>
<dbReference type="SUPFAM" id="SSF46894">
    <property type="entry name" value="C-terminal effector domain of the bipartite response regulators"/>
    <property type="match status" value="1"/>
</dbReference>
<dbReference type="InterPro" id="IPR036388">
    <property type="entry name" value="WH-like_DNA-bd_sf"/>
</dbReference>
<dbReference type="EMBL" id="DLVE01000078">
    <property type="protein sequence ID" value="HAA84346.1"/>
    <property type="molecule type" value="Genomic_DNA"/>
</dbReference>
<dbReference type="InterPro" id="IPR016032">
    <property type="entry name" value="Sig_transdc_resp-reg_C-effctor"/>
</dbReference>
<keyword evidence="3" id="KW-0804">Transcription</keyword>
<dbReference type="Pfam" id="PF00196">
    <property type="entry name" value="GerE"/>
    <property type="match status" value="1"/>
</dbReference>
<organism evidence="5 6">
    <name type="scientific">Thermodesulfobacterium commune</name>
    <dbReference type="NCBI Taxonomy" id="1741"/>
    <lineage>
        <taxon>Bacteria</taxon>
        <taxon>Pseudomonadati</taxon>
        <taxon>Thermodesulfobacteriota</taxon>
        <taxon>Thermodesulfobacteria</taxon>
        <taxon>Thermodesulfobacteriales</taxon>
        <taxon>Thermodesulfobacteriaceae</taxon>
        <taxon>Thermodesulfobacterium</taxon>
    </lineage>
</organism>
<reference evidence="5 6" key="1">
    <citation type="journal article" date="2018" name="Nat. Biotechnol.">
        <title>A standardized bacterial taxonomy based on genome phylogeny substantially revises the tree of life.</title>
        <authorList>
            <person name="Parks D.H."/>
            <person name="Chuvochina M."/>
            <person name="Waite D.W."/>
            <person name="Rinke C."/>
            <person name="Skarshewski A."/>
            <person name="Chaumeil P.A."/>
            <person name="Hugenholtz P."/>
        </authorList>
    </citation>
    <scope>NUCLEOTIDE SEQUENCE [LARGE SCALE GENOMIC DNA]</scope>
    <source>
        <strain evidence="5">UBA12529</strain>
    </source>
</reference>
<dbReference type="SMART" id="SM00421">
    <property type="entry name" value="HTH_LUXR"/>
    <property type="match status" value="1"/>
</dbReference>
<name>A0A3B8N7X5_9BACT</name>
<keyword evidence="2" id="KW-0238">DNA-binding</keyword>
<dbReference type="PANTHER" id="PTHR44688:SF16">
    <property type="entry name" value="DNA-BINDING TRANSCRIPTIONAL ACTIVATOR DEVR_DOSR"/>
    <property type="match status" value="1"/>
</dbReference>
<dbReference type="FunFam" id="1.10.10.10:FF:000153">
    <property type="entry name" value="LuxR family transcriptional regulator"/>
    <property type="match status" value="1"/>
</dbReference>
<dbReference type="InterPro" id="IPR000792">
    <property type="entry name" value="Tscrpt_reg_LuxR_C"/>
</dbReference>
<accession>A0A3B8N7X5</accession>
<dbReference type="AlphaFoldDB" id="A0A3B8N7X5"/>
<proteinExistence type="predicted"/>
<dbReference type="Gene3D" id="1.10.10.10">
    <property type="entry name" value="Winged helix-like DNA-binding domain superfamily/Winged helix DNA-binding domain"/>
    <property type="match status" value="1"/>
</dbReference>
<protein>
    <recommendedName>
        <fullName evidence="4">HTH luxR-type domain-containing protein</fullName>
    </recommendedName>
</protein>